<dbReference type="Proteomes" id="UP001597319">
    <property type="component" value="Unassembled WGS sequence"/>
</dbReference>
<keyword evidence="3" id="KW-1185">Reference proteome</keyword>
<accession>A0ABW5LG20</accession>
<organism evidence="2 3">
    <name type="scientific">Aquimarina rubra</name>
    <dbReference type="NCBI Taxonomy" id="1920033"/>
    <lineage>
        <taxon>Bacteria</taxon>
        <taxon>Pseudomonadati</taxon>
        <taxon>Bacteroidota</taxon>
        <taxon>Flavobacteriia</taxon>
        <taxon>Flavobacteriales</taxon>
        <taxon>Flavobacteriaceae</taxon>
        <taxon>Aquimarina</taxon>
    </lineage>
</organism>
<reference evidence="3" key="1">
    <citation type="journal article" date="2019" name="Int. J. Syst. Evol. Microbiol.">
        <title>The Global Catalogue of Microorganisms (GCM) 10K type strain sequencing project: providing services to taxonomists for standard genome sequencing and annotation.</title>
        <authorList>
            <consortium name="The Broad Institute Genomics Platform"/>
            <consortium name="The Broad Institute Genome Sequencing Center for Infectious Disease"/>
            <person name="Wu L."/>
            <person name="Ma J."/>
        </authorList>
    </citation>
    <scope>NUCLEOTIDE SEQUENCE [LARGE SCALE GENOMIC DNA]</scope>
    <source>
        <strain evidence="3">KCTC 52274</strain>
    </source>
</reference>
<feature type="signal peptide" evidence="1">
    <location>
        <begin position="1"/>
        <end position="24"/>
    </location>
</feature>
<name>A0ABW5LG20_9FLAO</name>
<protein>
    <recommendedName>
        <fullName evidence="4">DUF2147 domain-containing protein</fullName>
    </recommendedName>
</protein>
<comment type="caution">
    <text evidence="2">The sequence shown here is derived from an EMBL/GenBank/DDBJ whole genome shotgun (WGS) entry which is preliminary data.</text>
</comment>
<evidence type="ECO:0000313" key="3">
    <source>
        <dbReference type="Proteomes" id="UP001597319"/>
    </source>
</evidence>
<evidence type="ECO:0000313" key="2">
    <source>
        <dbReference type="EMBL" id="MFD2563074.1"/>
    </source>
</evidence>
<evidence type="ECO:0000256" key="1">
    <source>
        <dbReference type="SAM" id="SignalP"/>
    </source>
</evidence>
<gene>
    <name evidence="2" type="ORF">ACFSR1_10390</name>
</gene>
<dbReference type="RefSeq" id="WP_378292193.1">
    <property type="nucleotide sequence ID" value="NZ_JBHULE010000019.1"/>
</dbReference>
<proteinExistence type="predicted"/>
<feature type="chain" id="PRO_5047502679" description="DUF2147 domain-containing protein" evidence="1">
    <location>
        <begin position="25"/>
        <end position="133"/>
    </location>
</feature>
<evidence type="ECO:0008006" key="4">
    <source>
        <dbReference type="Google" id="ProtNLM"/>
    </source>
</evidence>
<sequence length="133" mass="15046">MKHLTILKKVSLLILFITSFSSFSQENNKDLQLLVGEWQLDMSPQDKTDNNFAMMRIDKIDANSVHGTFYREGVEIKNGKVNTQLGLIYVALISGDNSGSYNTSFYYKNGKLYGSTHAVDRGFLAVWIAEKIK</sequence>
<dbReference type="EMBL" id="JBHULE010000019">
    <property type="protein sequence ID" value="MFD2563074.1"/>
    <property type="molecule type" value="Genomic_DNA"/>
</dbReference>
<keyword evidence="1" id="KW-0732">Signal</keyword>